<evidence type="ECO:0000256" key="2">
    <source>
        <dbReference type="PROSITE-ProRule" id="PRU00169"/>
    </source>
</evidence>
<evidence type="ECO:0000256" key="1">
    <source>
        <dbReference type="ARBA" id="ARBA00022553"/>
    </source>
</evidence>
<dbReference type="InterPro" id="IPR050595">
    <property type="entry name" value="Bact_response_regulator"/>
</dbReference>
<dbReference type="SMART" id="SM00448">
    <property type="entry name" value="REC"/>
    <property type="match status" value="1"/>
</dbReference>
<organism evidence="4 5">
    <name type="scientific">Rhodoferax antarcticus ANT.BR</name>
    <dbReference type="NCBI Taxonomy" id="1111071"/>
    <lineage>
        <taxon>Bacteria</taxon>
        <taxon>Pseudomonadati</taxon>
        <taxon>Pseudomonadota</taxon>
        <taxon>Betaproteobacteria</taxon>
        <taxon>Burkholderiales</taxon>
        <taxon>Comamonadaceae</taxon>
        <taxon>Rhodoferax</taxon>
    </lineage>
</organism>
<dbReference type="InterPro" id="IPR058245">
    <property type="entry name" value="NreC/VraR/RcsB-like_REC"/>
</dbReference>
<feature type="domain" description="Response regulatory" evidence="3">
    <location>
        <begin position="5"/>
        <end position="123"/>
    </location>
</feature>
<feature type="modified residue" description="4-aspartylphosphate" evidence="2">
    <location>
        <position position="58"/>
    </location>
</feature>
<keyword evidence="5" id="KW-1185">Reference proteome</keyword>
<accession>A0A1Q8YFM8</accession>
<dbReference type="Pfam" id="PF00072">
    <property type="entry name" value="Response_reg"/>
    <property type="match status" value="1"/>
</dbReference>
<dbReference type="AlphaFoldDB" id="A0A1Q8YFM8"/>
<dbReference type="Proteomes" id="UP000185911">
    <property type="component" value="Unassembled WGS sequence"/>
</dbReference>
<dbReference type="EMBL" id="MSYM01000011">
    <property type="protein sequence ID" value="OLP06858.1"/>
    <property type="molecule type" value="Genomic_DNA"/>
</dbReference>
<dbReference type="PANTHER" id="PTHR44591">
    <property type="entry name" value="STRESS RESPONSE REGULATOR PROTEIN 1"/>
    <property type="match status" value="1"/>
</dbReference>
<evidence type="ECO:0000313" key="4">
    <source>
        <dbReference type="EMBL" id="OLP06858.1"/>
    </source>
</evidence>
<keyword evidence="1 2" id="KW-0597">Phosphoprotein</keyword>
<dbReference type="InterPro" id="IPR011006">
    <property type="entry name" value="CheY-like_superfamily"/>
</dbReference>
<sequence>MPKLKTFIVEDNPVILKNLIATLEDLSDVQVVGSAGSEREAVSELQQRDGQLDLVIVDIFLNSGSGLGVLRSAQNLELPVRRVVLSNYATPEMRRRCLELGADRVFDKSSELEELIAYCDEAAESQGG</sequence>
<reference evidence="4 5" key="1">
    <citation type="submission" date="2017-01" db="EMBL/GenBank/DDBJ databases">
        <title>Genome sequence of Rhodoferax antarcticus ANT.BR, a psychrophilic purple nonsulfur bacterium from an Antarctic microbial mat.</title>
        <authorList>
            <person name="Baker J."/>
            <person name="Riester C."/>
            <person name="Skinner B."/>
            <person name="Newell A."/>
            <person name="Swingley W."/>
            <person name="Madigan M."/>
            <person name="Jung D."/>
            <person name="Asao M."/>
            <person name="Chen M."/>
            <person name="Loughlin P."/>
            <person name="Pan H."/>
            <person name="Lin S."/>
            <person name="Li N."/>
            <person name="Shaw J."/>
            <person name="Prado M."/>
            <person name="Sherman C."/>
            <person name="Li X."/>
            <person name="Tang J."/>
            <person name="Blankenship R."/>
            <person name="Zhao T."/>
            <person name="Touchman J."/>
            <person name="Sattley M."/>
        </authorList>
    </citation>
    <scope>NUCLEOTIDE SEQUENCE [LARGE SCALE GENOMIC DNA]</scope>
    <source>
        <strain evidence="4 5">ANT.BR</strain>
    </source>
</reference>
<dbReference type="RefSeq" id="WP_075586029.1">
    <property type="nucleotide sequence ID" value="NZ_MSYM01000011.1"/>
</dbReference>
<dbReference type="InterPro" id="IPR001789">
    <property type="entry name" value="Sig_transdc_resp-reg_receiver"/>
</dbReference>
<dbReference type="SUPFAM" id="SSF52172">
    <property type="entry name" value="CheY-like"/>
    <property type="match status" value="1"/>
</dbReference>
<dbReference type="PANTHER" id="PTHR44591:SF3">
    <property type="entry name" value="RESPONSE REGULATORY DOMAIN-CONTAINING PROTEIN"/>
    <property type="match status" value="1"/>
</dbReference>
<dbReference type="GO" id="GO:0000160">
    <property type="term" value="P:phosphorelay signal transduction system"/>
    <property type="evidence" value="ECO:0007669"/>
    <property type="project" value="InterPro"/>
</dbReference>
<dbReference type="CDD" id="cd17535">
    <property type="entry name" value="REC_NarL-like"/>
    <property type="match status" value="1"/>
</dbReference>
<dbReference type="STRING" id="81479.RA876_02505"/>
<comment type="caution">
    <text evidence="4">The sequence shown here is derived from an EMBL/GenBank/DDBJ whole genome shotgun (WGS) entry which is preliminary data.</text>
</comment>
<evidence type="ECO:0000313" key="5">
    <source>
        <dbReference type="Proteomes" id="UP000185911"/>
    </source>
</evidence>
<protein>
    <submittedName>
        <fullName evidence="4">Response regulator receiver domain protein</fullName>
    </submittedName>
</protein>
<dbReference type="Gene3D" id="3.40.50.2300">
    <property type="match status" value="1"/>
</dbReference>
<name>A0A1Q8YFM8_9BURK</name>
<gene>
    <name evidence="4" type="ORF">BLL52_1604</name>
</gene>
<evidence type="ECO:0000259" key="3">
    <source>
        <dbReference type="PROSITE" id="PS50110"/>
    </source>
</evidence>
<proteinExistence type="predicted"/>
<dbReference type="PROSITE" id="PS50110">
    <property type="entry name" value="RESPONSE_REGULATORY"/>
    <property type="match status" value="1"/>
</dbReference>